<dbReference type="InterPro" id="IPR011009">
    <property type="entry name" value="Kinase-like_dom_sf"/>
</dbReference>
<dbReference type="InterPro" id="IPR008266">
    <property type="entry name" value="Tyr_kinase_AS"/>
</dbReference>
<dbReference type="Gene3D" id="1.10.510.10">
    <property type="entry name" value="Transferase(Phosphotransferase) domain 1"/>
    <property type="match status" value="1"/>
</dbReference>
<dbReference type="PROSITE" id="PS50011">
    <property type="entry name" value="PROTEIN_KINASE_DOM"/>
    <property type="match status" value="1"/>
</dbReference>
<evidence type="ECO:0000259" key="1">
    <source>
        <dbReference type="PROSITE" id="PS50011"/>
    </source>
</evidence>
<accession>A0A6A4GKV7</accession>
<dbReference type="InterPro" id="IPR051681">
    <property type="entry name" value="Ser/Thr_Kinases-Pseudokinases"/>
</dbReference>
<evidence type="ECO:0000313" key="2">
    <source>
        <dbReference type="EMBL" id="KAE9385864.1"/>
    </source>
</evidence>
<protein>
    <submittedName>
        <fullName evidence="2">Kinase-like protein</fullName>
    </submittedName>
</protein>
<reference evidence="2" key="1">
    <citation type="journal article" date="2019" name="Environ. Microbiol.">
        <title>Fungal ecological strategies reflected in gene transcription - a case study of two litter decomposers.</title>
        <authorList>
            <person name="Barbi F."/>
            <person name="Kohler A."/>
            <person name="Barry K."/>
            <person name="Baskaran P."/>
            <person name="Daum C."/>
            <person name="Fauchery L."/>
            <person name="Ihrmark K."/>
            <person name="Kuo A."/>
            <person name="LaButti K."/>
            <person name="Lipzen A."/>
            <person name="Morin E."/>
            <person name="Grigoriev I.V."/>
            <person name="Henrissat B."/>
            <person name="Lindahl B."/>
            <person name="Martin F."/>
        </authorList>
    </citation>
    <scope>NUCLEOTIDE SEQUENCE</scope>
    <source>
        <strain evidence="2">JB14</strain>
    </source>
</reference>
<dbReference type="AlphaFoldDB" id="A0A6A4GKV7"/>
<dbReference type="PROSITE" id="PS00109">
    <property type="entry name" value="PROTEIN_KINASE_TYR"/>
    <property type="match status" value="1"/>
</dbReference>
<dbReference type="Proteomes" id="UP000799118">
    <property type="component" value="Unassembled WGS sequence"/>
</dbReference>
<dbReference type="InterPro" id="IPR000719">
    <property type="entry name" value="Prot_kinase_dom"/>
</dbReference>
<evidence type="ECO:0000313" key="3">
    <source>
        <dbReference type="Proteomes" id="UP000799118"/>
    </source>
</evidence>
<proteinExistence type="predicted"/>
<dbReference type="PIRSF" id="PIRSF000654">
    <property type="entry name" value="Integrin-linked_kinase"/>
    <property type="match status" value="1"/>
</dbReference>
<dbReference type="PANTHER" id="PTHR44329">
    <property type="entry name" value="SERINE/THREONINE-PROTEIN KINASE TNNI3K-RELATED"/>
    <property type="match status" value="1"/>
</dbReference>
<organism evidence="2 3">
    <name type="scientific">Gymnopus androsaceus JB14</name>
    <dbReference type="NCBI Taxonomy" id="1447944"/>
    <lineage>
        <taxon>Eukaryota</taxon>
        <taxon>Fungi</taxon>
        <taxon>Dikarya</taxon>
        <taxon>Basidiomycota</taxon>
        <taxon>Agaricomycotina</taxon>
        <taxon>Agaricomycetes</taxon>
        <taxon>Agaricomycetidae</taxon>
        <taxon>Agaricales</taxon>
        <taxon>Marasmiineae</taxon>
        <taxon>Omphalotaceae</taxon>
        <taxon>Gymnopus</taxon>
    </lineage>
</organism>
<dbReference type="SUPFAM" id="SSF56112">
    <property type="entry name" value="Protein kinase-like (PK-like)"/>
    <property type="match status" value="1"/>
</dbReference>
<keyword evidence="2" id="KW-0808">Transferase</keyword>
<name>A0A6A4GKV7_9AGAR</name>
<dbReference type="GO" id="GO:0005524">
    <property type="term" value="F:ATP binding"/>
    <property type="evidence" value="ECO:0007669"/>
    <property type="project" value="InterPro"/>
</dbReference>
<dbReference type="InterPro" id="IPR001245">
    <property type="entry name" value="Ser-Thr/Tyr_kinase_cat_dom"/>
</dbReference>
<dbReference type="EMBL" id="ML769938">
    <property type="protein sequence ID" value="KAE9385864.1"/>
    <property type="molecule type" value="Genomic_DNA"/>
</dbReference>
<dbReference type="Pfam" id="PF07714">
    <property type="entry name" value="PK_Tyr_Ser-Thr"/>
    <property type="match status" value="1"/>
</dbReference>
<keyword evidence="2" id="KW-0418">Kinase</keyword>
<dbReference type="GO" id="GO:0004674">
    <property type="term" value="F:protein serine/threonine kinase activity"/>
    <property type="evidence" value="ECO:0007669"/>
    <property type="project" value="TreeGrafter"/>
</dbReference>
<keyword evidence="3" id="KW-1185">Reference proteome</keyword>
<sequence length="276" mass="31462">MIKDIYHGKTGDQPVCLKVLRLIMEPDEQVRENIRKRFCNEALVWRQLKHRNILPLLGISAELFKPSFCIISPWMDNKDIITFLKRNPAHNRSQALLDVASGISYLHSMDPPIVHGDIRGGNILVADDLRCCIADFGLSLITADSQTWTIDMTSTLKGSMRWMAPELFHHDGSLDLTRNLNRPSRDIYAFGCTILEILTLQPPFYDRTDYMVLTALMAGERPARPNNVWYPDEIWDLTTRCWAQEATARPTVHEVYSASKTQSQLHLRISAKLGAS</sequence>
<gene>
    <name evidence="2" type="ORF">BT96DRAFT_564946</name>
</gene>
<dbReference type="OrthoDB" id="346907at2759"/>
<feature type="domain" description="Protein kinase" evidence="1">
    <location>
        <begin position="1"/>
        <end position="269"/>
    </location>
</feature>